<feature type="domain" description="Transcriptional coactivator p15 (PC4) C-terminal" evidence="7">
    <location>
        <begin position="14"/>
        <end position="63"/>
    </location>
</feature>
<dbReference type="OrthoDB" id="2505440at2759"/>
<evidence type="ECO:0000256" key="3">
    <source>
        <dbReference type="ARBA" id="ARBA00023015"/>
    </source>
</evidence>
<dbReference type="AlphaFoldDB" id="A0A371DM17"/>
<proteinExistence type="inferred from homology"/>
<keyword evidence="4" id="KW-0238">DNA-binding</keyword>
<dbReference type="PANTHER" id="PTHR13215">
    <property type="entry name" value="RNA POLYMERASE II TRANSCRIPTIONAL COACTIVATOR"/>
    <property type="match status" value="1"/>
</dbReference>
<name>A0A371DM17_9APHY</name>
<organism evidence="8 9">
    <name type="scientific">Lentinus brumalis</name>
    <dbReference type="NCBI Taxonomy" id="2498619"/>
    <lineage>
        <taxon>Eukaryota</taxon>
        <taxon>Fungi</taxon>
        <taxon>Dikarya</taxon>
        <taxon>Basidiomycota</taxon>
        <taxon>Agaricomycotina</taxon>
        <taxon>Agaricomycetes</taxon>
        <taxon>Polyporales</taxon>
        <taxon>Polyporaceae</taxon>
        <taxon>Lentinus</taxon>
    </lineage>
</organism>
<dbReference type="EMBL" id="KZ857386">
    <property type="protein sequence ID" value="RDX53572.1"/>
    <property type="molecule type" value="Genomic_DNA"/>
</dbReference>
<keyword evidence="9" id="KW-1185">Reference proteome</keyword>
<keyword evidence="6" id="KW-0539">Nucleus</keyword>
<comment type="subcellular location">
    <subcellularLocation>
        <location evidence="1">Nucleus</location>
    </subcellularLocation>
</comment>
<dbReference type="Gene3D" id="2.30.31.10">
    <property type="entry name" value="Transcriptional Coactivator Pc4, Chain A"/>
    <property type="match status" value="1"/>
</dbReference>
<evidence type="ECO:0000256" key="1">
    <source>
        <dbReference type="ARBA" id="ARBA00004123"/>
    </source>
</evidence>
<dbReference type="InterPro" id="IPR003173">
    <property type="entry name" value="PC4_C"/>
</dbReference>
<evidence type="ECO:0000313" key="8">
    <source>
        <dbReference type="EMBL" id="RDX53572.1"/>
    </source>
</evidence>
<dbReference type="GO" id="GO:0060261">
    <property type="term" value="P:positive regulation of transcription initiation by RNA polymerase II"/>
    <property type="evidence" value="ECO:0007669"/>
    <property type="project" value="InterPro"/>
</dbReference>
<keyword evidence="3" id="KW-0805">Transcription regulation</keyword>
<dbReference type="Proteomes" id="UP000256964">
    <property type="component" value="Unassembled WGS sequence"/>
</dbReference>
<accession>A0A371DM17</accession>
<evidence type="ECO:0000256" key="5">
    <source>
        <dbReference type="ARBA" id="ARBA00023163"/>
    </source>
</evidence>
<dbReference type="InterPro" id="IPR009044">
    <property type="entry name" value="ssDNA-bd_transcriptional_reg"/>
</dbReference>
<evidence type="ECO:0000256" key="4">
    <source>
        <dbReference type="ARBA" id="ARBA00023125"/>
    </source>
</evidence>
<keyword evidence="5" id="KW-0804">Transcription</keyword>
<dbReference type="STRING" id="139420.A0A371DM17"/>
<protein>
    <submittedName>
        <fullName evidence="8">SsDNA-binding transcriptional regulator</fullName>
    </submittedName>
</protein>
<reference evidence="8 9" key="1">
    <citation type="journal article" date="2018" name="Biotechnol. Biofuels">
        <title>Integrative visual omics of the white-rot fungus Polyporus brumalis exposes the biotechnological potential of its oxidative enzymes for delignifying raw plant biomass.</title>
        <authorList>
            <person name="Miyauchi S."/>
            <person name="Rancon A."/>
            <person name="Drula E."/>
            <person name="Hage H."/>
            <person name="Chaduli D."/>
            <person name="Favel A."/>
            <person name="Grisel S."/>
            <person name="Henrissat B."/>
            <person name="Herpoel-Gimbert I."/>
            <person name="Ruiz-Duenas F.J."/>
            <person name="Chevret D."/>
            <person name="Hainaut M."/>
            <person name="Lin J."/>
            <person name="Wang M."/>
            <person name="Pangilinan J."/>
            <person name="Lipzen A."/>
            <person name="Lesage-Meessen L."/>
            <person name="Navarro D."/>
            <person name="Riley R."/>
            <person name="Grigoriev I.V."/>
            <person name="Zhou S."/>
            <person name="Raouche S."/>
            <person name="Rosso M.N."/>
        </authorList>
    </citation>
    <scope>NUCLEOTIDE SEQUENCE [LARGE SCALE GENOMIC DNA]</scope>
    <source>
        <strain evidence="8 9">BRFM 1820</strain>
    </source>
</reference>
<sequence>MDRGVSERGDMYVDLGGKRRVTVTTIKGVGYVDLRKFWGYEGDLKPGKKGIMLSQEQWETLKRHTNTIDSFIAAVDE</sequence>
<evidence type="ECO:0000256" key="6">
    <source>
        <dbReference type="ARBA" id="ARBA00023242"/>
    </source>
</evidence>
<gene>
    <name evidence="8" type="ORF">OH76DRAFT_1342199</name>
</gene>
<dbReference type="Pfam" id="PF02229">
    <property type="entry name" value="PC4"/>
    <property type="match status" value="1"/>
</dbReference>
<dbReference type="GO" id="GO:0003677">
    <property type="term" value="F:DNA binding"/>
    <property type="evidence" value="ECO:0007669"/>
    <property type="project" value="UniProtKB-KW"/>
</dbReference>
<dbReference type="GO" id="GO:0003713">
    <property type="term" value="F:transcription coactivator activity"/>
    <property type="evidence" value="ECO:0007669"/>
    <property type="project" value="InterPro"/>
</dbReference>
<dbReference type="SUPFAM" id="SSF54447">
    <property type="entry name" value="ssDNA-binding transcriptional regulator domain"/>
    <property type="match status" value="1"/>
</dbReference>
<dbReference type="GO" id="GO:0005634">
    <property type="term" value="C:nucleus"/>
    <property type="evidence" value="ECO:0007669"/>
    <property type="project" value="UniProtKB-SubCell"/>
</dbReference>
<evidence type="ECO:0000313" key="9">
    <source>
        <dbReference type="Proteomes" id="UP000256964"/>
    </source>
</evidence>
<comment type="similarity">
    <text evidence="2">Belongs to the transcriptional coactivator PC4 family.</text>
</comment>
<evidence type="ECO:0000256" key="2">
    <source>
        <dbReference type="ARBA" id="ARBA00009001"/>
    </source>
</evidence>
<dbReference type="InterPro" id="IPR045125">
    <property type="entry name" value="Sub1/Tcp4-like"/>
</dbReference>
<evidence type="ECO:0000259" key="7">
    <source>
        <dbReference type="Pfam" id="PF02229"/>
    </source>
</evidence>